<dbReference type="GO" id="GO:0001671">
    <property type="term" value="F:ATPase activator activity"/>
    <property type="evidence" value="ECO:0007669"/>
    <property type="project" value="InterPro"/>
</dbReference>
<sequence length="501" mass="53985">MVLHNPNNWHWVNKDASAWAKDYLEQSLVGVSAADPEGNTVEIVKVLSVEGDVDVSQRKGKVITLFDVKIQLEFKGQTASEESVSGTITIPEVAHDTEPDEYVVRPGPFPPRLLLTAGHRRGDAGTESTWKGVETTDGCIQFDIANYADSKEKQPVRDLVRSSVTPQLRSKLSEFAPALMDQHGKDIQHTKENDPKYRTFAGASSSASSSSQHPGLAATDIATGNAASHHDKSVVNTTDINDSFEFQTSAEQLYQTFVDPQMVAAFTRSSPQLFEPKQGGRYRLFGGNVEGEFVTLTPPQQIEQKWRLSSWPTGHFSTMSMAFDQGQDSTKLRLSWTGVPIGQEETTRKNFEEYYVKSIKLTFGGSGAKRGGGQAGGGFATRSPGGLIGSARESAPKCALAASSPPSSTPANQEPAAGKARPARDPGRPQSAIVAQAASSSDQSLFSCRQHQLDSGTRARRRRPGQISEGATSAGPEARAGRWVSASECRHAKQLALARAA</sequence>
<dbReference type="SUPFAM" id="SSF103111">
    <property type="entry name" value="Activator of Hsp90 ATPase, Aha1"/>
    <property type="match status" value="2"/>
</dbReference>
<dbReference type="Gene3D" id="3.30.530.20">
    <property type="match status" value="1"/>
</dbReference>
<dbReference type="EMBL" id="JAQGDS010000002">
    <property type="protein sequence ID" value="KAJ6262796.1"/>
    <property type="molecule type" value="Genomic_DNA"/>
</dbReference>
<feature type="compositionally biased region" description="Gly residues" evidence="2">
    <location>
        <begin position="366"/>
        <end position="379"/>
    </location>
</feature>
<dbReference type="InterPro" id="IPR023393">
    <property type="entry name" value="START-like_dom_sf"/>
</dbReference>
<evidence type="ECO:0000313" key="5">
    <source>
        <dbReference type="Proteomes" id="UP001221413"/>
    </source>
</evidence>
<dbReference type="InterPro" id="IPR036338">
    <property type="entry name" value="Aha1"/>
</dbReference>
<dbReference type="SMART" id="SM01000">
    <property type="entry name" value="Aha1_N"/>
    <property type="match status" value="1"/>
</dbReference>
<dbReference type="GO" id="GO:0051087">
    <property type="term" value="F:protein-folding chaperone binding"/>
    <property type="evidence" value="ECO:0007669"/>
    <property type="project" value="InterPro"/>
</dbReference>
<dbReference type="SUPFAM" id="SSF55961">
    <property type="entry name" value="Bet v1-like"/>
    <property type="match status" value="1"/>
</dbReference>
<evidence type="ECO:0000313" key="4">
    <source>
        <dbReference type="EMBL" id="KAJ6262796.1"/>
    </source>
</evidence>
<dbReference type="AlphaFoldDB" id="A0AAD6NKI6"/>
<dbReference type="PANTHER" id="PTHR13009">
    <property type="entry name" value="HEAT SHOCK PROTEIN 90 HSP90 CO-CHAPERONE AHA-1"/>
    <property type="match status" value="1"/>
</dbReference>
<comment type="caution">
    <text evidence="4">The sequence shown here is derived from an EMBL/GenBank/DDBJ whole genome shotgun (WGS) entry which is preliminary data.</text>
</comment>
<evidence type="ECO:0000256" key="1">
    <source>
        <dbReference type="ARBA" id="ARBA00006817"/>
    </source>
</evidence>
<gene>
    <name evidence="4" type="ORF">Dda_1353</name>
</gene>
<dbReference type="Pfam" id="PF08327">
    <property type="entry name" value="AHSA1"/>
    <property type="match status" value="1"/>
</dbReference>
<protein>
    <recommendedName>
        <fullName evidence="3">Activator of Hsp90 ATPase AHSA1-like N-terminal domain-containing protein</fullName>
    </recommendedName>
</protein>
<dbReference type="InterPro" id="IPR015310">
    <property type="entry name" value="AHSA1-like_N"/>
</dbReference>
<dbReference type="Proteomes" id="UP001221413">
    <property type="component" value="Unassembled WGS sequence"/>
</dbReference>
<accession>A0AAD6NKI6</accession>
<dbReference type="GO" id="GO:0006457">
    <property type="term" value="P:protein folding"/>
    <property type="evidence" value="ECO:0007669"/>
    <property type="project" value="TreeGrafter"/>
</dbReference>
<feature type="compositionally biased region" description="Low complexity" evidence="2">
    <location>
        <begin position="430"/>
        <end position="447"/>
    </location>
</feature>
<dbReference type="GO" id="GO:0005829">
    <property type="term" value="C:cytosol"/>
    <property type="evidence" value="ECO:0007669"/>
    <property type="project" value="TreeGrafter"/>
</dbReference>
<evidence type="ECO:0000259" key="3">
    <source>
        <dbReference type="SMART" id="SM01000"/>
    </source>
</evidence>
<reference evidence="4" key="1">
    <citation type="submission" date="2023-01" db="EMBL/GenBank/DDBJ databases">
        <title>The chitinases involved in constricting ring structure development in the nematode-trapping fungus Drechslerella dactyloides.</title>
        <authorList>
            <person name="Wang R."/>
            <person name="Zhang L."/>
            <person name="Tang P."/>
            <person name="Li S."/>
            <person name="Liang L."/>
        </authorList>
    </citation>
    <scope>NUCLEOTIDE SEQUENCE</scope>
    <source>
        <strain evidence="4">YMF1.00031</strain>
    </source>
</reference>
<dbReference type="Gene3D" id="3.15.10.20">
    <property type="entry name" value="Activator of Hsp90 ATPase Aha1, N-terminal domain"/>
    <property type="match status" value="1"/>
</dbReference>
<name>A0AAD6NKI6_DREDA</name>
<proteinExistence type="inferred from homology"/>
<dbReference type="PANTHER" id="PTHR13009:SF22">
    <property type="entry name" value="LD43819P"/>
    <property type="match status" value="1"/>
</dbReference>
<feature type="domain" description="Activator of Hsp90 ATPase AHSA1-like N-terminal" evidence="3">
    <location>
        <begin position="13"/>
        <end position="185"/>
    </location>
</feature>
<dbReference type="CDD" id="cd08892">
    <property type="entry name" value="SRPBCC_Aha1"/>
    <property type="match status" value="1"/>
</dbReference>
<organism evidence="4 5">
    <name type="scientific">Drechslerella dactyloides</name>
    <name type="common">Nematode-trapping fungus</name>
    <name type="synonym">Arthrobotrys dactyloides</name>
    <dbReference type="NCBI Taxonomy" id="74499"/>
    <lineage>
        <taxon>Eukaryota</taxon>
        <taxon>Fungi</taxon>
        <taxon>Dikarya</taxon>
        <taxon>Ascomycota</taxon>
        <taxon>Pezizomycotina</taxon>
        <taxon>Orbiliomycetes</taxon>
        <taxon>Orbiliales</taxon>
        <taxon>Orbiliaceae</taxon>
        <taxon>Drechslerella</taxon>
    </lineage>
</organism>
<feature type="compositionally biased region" description="Low complexity" evidence="2">
    <location>
        <begin position="396"/>
        <end position="411"/>
    </location>
</feature>
<keyword evidence="5" id="KW-1185">Reference proteome</keyword>
<dbReference type="InterPro" id="IPR013538">
    <property type="entry name" value="ASHA1/2-like_C"/>
</dbReference>
<feature type="region of interest" description="Disordered" evidence="2">
    <location>
        <begin position="366"/>
        <end position="486"/>
    </location>
</feature>
<comment type="similarity">
    <text evidence="1">Belongs to the AHA1 family.</text>
</comment>
<evidence type="ECO:0000256" key="2">
    <source>
        <dbReference type="SAM" id="MobiDB-lite"/>
    </source>
</evidence>
<dbReference type="Pfam" id="PF09229">
    <property type="entry name" value="Aha1_N"/>
    <property type="match status" value="1"/>
</dbReference>